<keyword evidence="5 8" id="KW-1133">Transmembrane helix</keyword>
<accession>A0AAU3H7K1</accession>
<evidence type="ECO:0000256" key="5">
    <source>
        <dbReference type="ARBA" id="ARBA00022989"/>
    </source>
</evidence>
<feature type="transmembrane region" description="Helical" evidence="8">
    <location>
        <begin position="237"/>
        <end position="258"/>
    </location>
</feature>
<evidence type="ECO:0000256" key="1">
    <source>
        <dbReference type="ARBA" id="ARBA00004651"/>
    </source>
</evidence>
<evidence type="ECO:0000256" key="2">
    <source>
        <dbReference type="ARBA" id="ARBA00022475"/>
    </source>
</evidence>
<feature type="transmembrane region" description="Helical" evidence="8">
    <location>
        <begin position="300"/>
        <end position="319"/>
    </location>
</feature>
<comment type="similarity">
    <text evidence="7">Belongs to the glycosyltransferase 87 family.</text>
</comment>
<dbReference type="GO" id="GO:0005886">
    <property type="term" value="C:plasma membrane"/>
    <property type="evidence" value="ECO:0007669"/>
    <property type="project" value="UniProtKB-SubCell"/>
</dbReference>
<evidence type="ECO:0000256" key="6">
    <source>
        <dbReference type="ARBA" id="ARBA00023136"/>
    </source>
</evidence>
<dbReference type="Pfam" id="PF09594">
    <property type="entry name" value="GT87"/>
    <property type="match status" value="1"/>
</dbReference>
<feature type="transmembrane region" description="Helical" evidence="8">
    <location>
        <begin position="207"/>
        <end position="225"/>
    </location>
</feature>
<evidence type="ECO:0000313" key="9">
    <source>
        <dbReference type="EMBL" id="WTZ00093.1"/>
    </source>
</evidence>
<comment type="subcellular location">
    <subcellularLocation>
        <location evidence="1">Cell membrane</location>
        <topology evidence="1">Multi-pass membrane protein</topology>
    </subcellularLocation>
</comment>
<sequence length="375" mass="37396">MGGAWWWAVCALAALALACLSTLTPHRVWGASAAAGYTAAALLSARGGGARNSTARAVAAAGAVALPLLVLIVAGRAQLEVDVISRSASLLLSTGSPYLSHPVGSADFNPYLPGMSVFGIPDALSGGSPFTDPRLWTGAAFLGALSLSARRLPLLCIAACPVVALPLAVGGVDLPVVGLMCLGLAAAGRGEAGRAGLVLGLAAALKWTAWPALPVALALLVGLNRRKGQPPRLGTRAALRCGATALAAAALLVLPAALRDAGAFATHAVAFPLGLTDTVSAAASPFPGHLVAEHLPGGRGVALVLLAAGALAMVVSLFVRPPATASAAALRLALGLLVAIAFIPASRFGYLVYPLVLAVWAAHVAPGRGVREVAR</sequence>
<name>A0AAU3H7K1_9ACTN</name>
<keyword evidence="6 8" id="KW-0472">Membrane</keyword>
<gene>
    <name evidence="9" type="ORF">OG626_09340</name>
</gene>
<dbReference type="EMBL" id="CP109535">
    <property type="protein sequence ID" value="WTZ00093.1"/>
    <property type="molecule type" value="Genomic_DNA"/>
</dbReference>
<organism evidence="9">
    <name type="scientific">Streptomyces sp. NBC_01401</name>
    <dbReference type="NCBI Taxonomy" id="2903854"/>
    <lineage>
        <taxon>Bacteria</taxon>
        <taxon>Bacillati</taxon>
        <taxon>Actinomycetota</taxon>
        <taxon>Actinomycetes</taxon>
        <taxon>Kitasatosporales</taxon>
        <taxon>Streptomycetaceae</taxon>
        <taxon>Streptomyces</taxon>
    </lineage>
</organism>
<feature type="transmembrane region" description="Helical" evidence="8">
    <location>
        <begin position="54"/>
        <end position="74"/>
    </location>
</feature>
<proteinExistence type="inferred from homology"/>
<dbReference type="GO" id="GO:0016758">
    <property type="term" value="F:hexosyltransferase activity"/>
    <property type="evidence" value="ECO:0007669"/>
    <property type="project" value="InterPro"/>
</dbReference>
<feature type="transmembrane region" description="Helical" evidence="8">
    <location>
        <begin position="154"/>
        <end position="187"/>
    </location>
</feature>
<evidence type="ECO:0000256" key="7">
    <source>
        <dbReference type="ARBA" id="ARBA00024033"/>
    </source>
</evidence>
<feature type="transmembrane region" description="Helical" evidence="8">
    <location>
        <begin position="328"/>
        <end position="345"/>
    </location>
</feature>
<dbReference type="AlphaFoldDB" id="A0AAU3H7K1"/>
<dbReference type="InterPro" id="IPR018584">
    <property type="entry name" value="GT87"/>
</dbReference>
<evidence type="ECO:0000256" key="8">
    <source>
        <dbReference type="SAM" id="Phobius"/>
    </source>
</evidence>
<reference evidence="9" key="1">
    <citation type="submission" date="2022-10" db="EMBL/GenBank/DDBJ databases">
        <title>The complete genomes of actinobacterial strains from the NBC collection.</title>
        <authorList>
            <person name="Joergensen T.S."/>
            <person name="Alvarez Arevalo M."/>
            <person name="Sterndorff E.B."/>
            <person name="Faurdal D."/>
            <person name="Vuksanovic O."/>
            <person name="Mourched A.-S."/>
            <person name="Charusanti P."/>
            <person name="Shaw S."/>
            <person name="Blin K."/>
            <person name="Weber T."/>
        </authorList>
    </citation>
    <scope>NUCLEOTIDE SEQUENCE</scope>
    <source>
        <strain evidence="9">NBC_01401</strain>
    </source>
</reference>
<evidence type="ECO:0000256" key="4">
    <source>
        <dbReference type="ARBA" id="ARBA00022692"/>
    </source>
</evidence>
<keyword evidence="2" id="KW-1003">Cell membrane</keyword>
<protein>
    <submittedName>
        <fullName evidence="9">Glycosyltransferase 87 family protein</fullName>
    </submittedName>
</protein>
<keyword evidence="4 8" id="KW-0812">Transmembrane</keyword>
<evidence type="ECO:0000256" key="3">
    <source>
        <dbReference type="ARBA" id="ARBA00022679"/>
    </source>
</evidence>
<keyword evidence="3" id="KW-0808">Transferase</keyword>